<reference evidence="1 2" key="1">
    <citation type="submission" date="2019-05" db="EMBL/GenBank/DDBJ databases">
        <title>Draft Genome of Bradyrhizobium elkanii strain SEMIA 938, Used in Commercial Inoculants for Lupinus spp. in Brazil.</title>
        <authorList>
            <person name="Hungria M."/>
            <person name="Delamuta J.R.M."/>
            <person name="Ribeiro R.A."/>
            <person name="Nogueira M.A."/>
        </authorList>
    </citation>
    <scope>NUCLEOTIDE SEQUENCE [LARGE SCALE GENOMIC DNA]</scope>
    <source>
        <strain evidence="1 2">Semia 938</strain>
    </source>
</reference>
<evidence type="ECO:0000313" key="2">
    <source>
        <dbReference type="Proteomes" id="UP000305095"/>
    </source>
</evidence>
<gene>
    <name evidence="1" type="ORF">FDV58_36340</name>
</gene>
<dbReference type="Proteomes" id="UP000305095">
    <property type="component" value="Unassembled WGS sequence"/>
</dbReference>
<comment type="caution">
    <text evidence="1">The sequence shown here is derived from an EMBL/GenBank/DDBJ whole genome shotgun (WGS) entry which is preliminary data.</text>
</comment>
<protein>
    <submittedName>
        <fullName evidence="1">Uncharacterized protein</fullName>
    </submittedName>
</protein>
<organism evidence="1 2">
    <name type="scientific">Bradyrhizobium elkanii</name>
    <dbReference type="NCBI Taxonomy" id="29448"/>
    <lineage>
        <taxon>Bacteria</taxon>
        <taxon>Pseudomonadati</taxon>
        <taxon>Pseudomonadota</taxon>
        <taxon>Alphaproteobacteria</taxon>
        <taxon>Hyphomicrobiales</taxon>
        <taxon>Nitrobacteraceae</taxon>
        <taxon>Bradyrhizobium</taxon>
    </lineage>
</organism>
<sequence>MQDYPTKITFGEMRKTGATRIIVFCKDYRCSHNVQMDASRWPDDVRISDVEPRFVCTVCGKRGSNIRSVDVPPKMGTGG</sequence>
<dbReference type="EMBL" id="SZZP01000033">
    <property type="protein sequence ID" value="TKV73680.1"/>
    <property type="molecule type" value="Genomic_DNA"/>
</dbReference>
<accession>A0A4U6RI76</accession>
<proteinExistence type="predicted"/>
<dbReference type="AlphaFoldDB" id="A0A4U6RI76"/>
<name>A0A4U6RI76_BRAEL</name>
<evidence type="ECO:0000313" key="1">
    <source>
        <dbReference type="EMBL" id="TKV73680.1"/>
    </source>
</evidence>